<keyword evidence="3" id="KW-1185">Reference proteome</keyword>
<evidence type="ECO:0000313" key="2">
    <source>
        <dbReference type="EMBL" id="KLI63711.1"/>
    </source>
</evidence>
<gene>
    <name evidence="2" type="ORF">AAV99_08250</name>
</gene>
<reference evidence="2 3" key="1">
    <citation type="submission" date="2015-04" db="EMBL/GenBank/DDBJ databases">
        <title>The draft genome sequence of Erythrobacter marinus HWDM-33.</title>
        <authorList>
            <person name="Zhuang L."/>
            <person name="Liu Y."/>
            <person name="Shao Z."/>
        </authorList>
    </citation>
    <scope>NUCLEOTIDE SEQUENCE [LARGE SCALE GENOMIC DNA]</scope>
    <source>
        <strain evidence="2 3">HWDM-33</strain>
    </source>
</reference>
<keyword evidence="1" id="KW-0732">Signal</keyword>
<proteinExistence type="predicted"/>
<feature type="signal peptide" evidence="1">
    <location>
        <begin position="1"/>
        <end position="27"/>
    </location>
</feature>
<dbReference type="AlphaFoldDB" id="A0A0H0XNV9"/>
<dbReference type="PATRIC" id="fig|874156.12.peg.1697"/>
<accession>A0A0H0XNV9</accession>
<dbReference type="EMBL" id="LBHU01000002">
    <property type="protein sequence ID" value="KLI63711.1"/>
    <property type="molecule type" value="Genomic_DNA"/>
</dbReference>
<dbReference type="STRING" id="874156.GCA_001021555_01669"/>
<organism evidence="2 3">
    <name type="scientific">Aurantiacibacter marinus</name>
    <dbReference type="NCBI Taxonomy" id="874156"/>
    <lineage>
        <taxon>Bacteria</taxon>
        <taxon>Pseudomonadati</taxon>
        <taxon>Pseudomonadota</taxon>
        <taxon>Alphaproteobacteria</taxon>
        <taxon>Sphingomonadales</taxon>
        <taxon>Erythrobacteraceae</taxon>
        <taxon>Aurantiacibacter</taxon>
    </lineage>
</organism>
<feature type="chain" id="PRO_5002588864" evidence="1">
    <location>
        <begin position="28"/>
        <end position="377"/>
    </location>
</feature>
<protein>
    <submittedName>
        <fullName evidence="2">Uncharacterized protein</fullName>
    </submittedName>
</protein>
<evidence type="ECO:0000313" key="3">
    <source>
        <dbReference type="Proteomes" id="UP000053455"/>
    </source>
</evidence>
<evidence type="ECO:0000256" key="1">
    <source>
        <dbReference type="SAM" id="SignalP"/>
    </source>
</evidence>
<name>A0A0H0XNV9_9SPHN</name>
<dbReference type="Proteomes" id="UP000053455">
    <property type="component" value="Unassembled WGS sequence"/>
</dbReference>
<comment type="caution">
    <text evidence="2">The sequence shown here is derived from an EMBL/GenBank/DDBJ whole genome shotgun (WGS) entry which is preliminary data.</text>
</comment>
<dbReference type="RefSeq" id="WP_047093527.1">
    <property type="nucleotide sequence ID" value="NZ_LBHU01000002.1"/>
</dbReference>
<sequence length="377" mass="40960">MRFARVILALGIAALAPIVGLQSLANANLAIPPAQHWNGFQTAKFALARLEAGEVVDGEVPQFSIREPGPDLARMAFASEPLASDALFVLAVEAQEQRGEEAAREIVQLAGQLEQRNRYVGILRMQNALADENIDDAFAVLDQFALVNPDMAGPLVTAMTPLLAEPVTLSSMAEALSRDPVWAEDFWIFAPRNPETVAGLIELRSRVDTGTSAESDELLMAAAVQQNRHADALAMWDRLAGESASRLAYIPDESYAPIGWDFEKTGRKSVNVTGSGGYRIFVAGNSDGAIGQQLVRLEPGQYVLEIQGDDAVIARLRSALRCANSDANPQWQQGAEETRFTVAAGCTIHWLMLGADTFEQRNPIEGMLSRIDFRRAD</sequence>
<dbReference type="OrthoDB" id="7404767at2"/>